<accession>A0A9P6GWD2</accession>
<comment type="caution">
    <text evidence="1">The sequence shown here is derived from an EMBL/GenBank/DDBJ whole genome shotgun (WGS) entry which is preliminary data.</text>
</comment>
<reference evidence="1 2" key="1">
    <citation type="journal article" date="2020" name="Genome Biol. Evol.">
        <title>Comparative genomics of strictly vertically transmitted, feminizing microsporidia endosymbionts of amphipod crustaceans.</title>
        <authorList>
            <person name="Cormier A."/>
            <person name="Chebbi M.A."/>
            <person name="Giraud I."/>
            <person name="Wattier R."/>
            <person name="Teixeira M."/>
            <person name="Gilbert C."/>
            <person name="Rigaud T."/>
            <person name="Cordaux R."/>
        </authorList>
    </citation>
    <scope>NUCLEOTIDE SEQUENCE [LARGE SCALE GENOMIC DNA]</scope>
    <source>
        <strain evidence="1 2">Ou3-Ou53</strain>
    </source>
</reference>
<sequence>MEEYYEFIKKHLEIYLINTKCPKTEVEKRTEEYFFNGLGENTIDYLLKHRYKNFKEKVEDLLRIETELTSRIKILQEEHSNNQHSKKTVDDTYTYKTEYTATKGTKWGKYHKSLGHDTEECLKLKNKNTHFNTTYRSPRDSQDQ</sequence>
<evidence type="ECO:0000313" key="2">
    <source>
        <dbReference type="Proteomes" id="UP000740883"/>
    </source>
</evidence>
<gene>
    <name evidence="1" type="ORF">NGRA_2562</name>
</gene>
<keyword evidence="2" id="KW-1185">Reference proteome</keyword>
<evidence type="ECO:0000313" key="1">
    <source>
        <dbReference type="EMBL" id="KAF9761552.1"/>
    </source>
</evidence>
<organism evidence="1 2">
    <name type="scientific">Nosema granulosis</name>
    <dbReference type="NCBI Taxonomy" id="83296"/>
    <lineage>
        <taxon>Eukaryota</taxon>
        <taxon>Fungi</taxon>
        <taxon>Fungi incertae sedis</taxon>
        <taxon>Microsporidia</taxon>
        <taxon>Nosematidae</taxon>
        <taxon>Nosema</taxon>
    </lineage>
</organism>
<protein>
    <submittedName>
        <fullName evidence="1">Uncharacterized protein</fullName>
    </submittedName>
</protein>
<proteinExistence type="predicted"/>
<dbReference type="EMBL" id="SBJO01000307">
    <property type="protein sequence ID" value="KAF9761552.1"/>
    <property type="molecule type" value="Genomic_DNA"/>
</dbReference>
<name>A0A9P6GWD2_9MICR</name>
<dbReference type="OrthoDB" id="10658791at2759"/>
<dbReference type="AlphaFoldDB" id="A0A9P6GWD2"/>
<dbReference type="Proteomes" id="UP000740883">
    <property type="component" value="Unassembled WGS sequence"/>
</dbReference>